<sequence length="169" mass="18653">MPPKRDHSVLLVSSARAELVKDSTERFPQEACGALFGTAAHGLTVIEEYRPLANIADHPLHAFALNPEEWVRCCFTPGLLGIFHSHPSSPPLPSKSDLNALQHFGSLLSVYLIGSFRTEDGKPYYKEKPPGSPDSFVLRAYSVVKQDNDSLSLSSLPMTCSEKRTDRLM</sequence>
<evidence type="ECO:0000256" key="4">
    <source>
        <dbReference type="ARBA" id="ARBA00022833"/>
    </source>
</evidence>
<evidence type="ECO:0000256" key="3">
    <source>
        <dbReference type="ARBA" id="ARBA00022801"/>
    </source>
</evidence>
<dbReference type="PANTHER" id="PTHR34858:SF1">
    <property type="entry name" value="CYSO-CYSTEINE PEPTIDASE"/>
    <property type="match status" value="1"/>
</dbReference>
<keyword evidence="8" id="KW-1185">Reference proteome</keyword>
<keyword evidence="5" id="KW-0482">Metalloprotease</keyword>
<comment type="caution">
    <text evidence="7">The sequence shown here is derived from an EMBL/GenBank/DDBJ whole genome shotgun (WGS) entry which is preliminary data.</text>
</comment>
<dbReference type="SUPFAM" id="SSF102712">
    <property type="entry name" value="JAB1/MPN domain"/>
    <property type="match status" value="1"/>
</dbReference>
<dbReference type="InterPro" id="IPR051929">
    <property type="entry name" value="VirAsm_ModProt"/>
</dbReference>
<keyword evidence="2" id="KW-0479">Metal-binding</keyword>
<gene>
    <name evidence="7" type="ORF">V3851_06705</name>
</gene>
<dbReference type="Proteomes" id="UP001306950">
    <property type="component" value="Unassembled WGS sequence"/>
</dbReference>
<evidence type="ECO:0000313" key="7">
    <source>
        <dbReference type="EMBL" id="MEF2965519.1"/>
    </source>
</evidence>
<proteinExistence type="predicted"/>
<evidence type="ECO:0000256" key="1">
    <source>
        <dbReference type="ARBA" id="ARBA00022670"/>
    </source>
</evidence>
<feature type="domain" description="JAB" evidence="6">
    <location>
        <begin position="14"/>
        <end position="114"/>
    </location>
</feature>
<accession>A0ABU7VRK5</accession>
<name>A0ABU7VRK5_9BACL</name>
<evidence type="ECO:0000313" key="8">
    <source>
        <dbReference type="Proteomes" id="UP001306950"/>
    </source>
</evidence>
<dbReference type="PANTHER" id="PTHR34858">
    <property type="entry name" value="CYSO-CYSTEINE PEPTIDASE"/>
    <property type="match status" value="1"/>
</dbReference>
<protein>
    <submittedName>
        <fullName evidence="7">Mov34/MPN/PAD-1 family protein</fullName>
    </submittedName>
</protein>
<dbReference type="Gene3D" id="3.40.140.10">
    <property type="entry name" value="Cytidine Deaminase, domain 2"/>
    <property type="match status" value="1"/>
</dbReference>
<organism evidence="7 8">
    <name type="scientific">Paenibacillus haidiansis</name>
    <dbReference type="NCBI Taxonomy" id="1574488"/>
    <lineage>
        <taxon>Bacteria</taxon>
        <taxon>Bacillati</taxon>
        <taxon>Bacillota</taxon>
        <taxon>Bacilli</taxon>
        <taxon>Bacillales</taxon>
        <taxon>Paenibacillaceae</taxon>
        <taxon>Paenibacillus</taxon>
    </lineage>
</organism>
<keyword evidence="1" id="KW-0645">Protease</keyword>
<dbReference type="RefSeq" id="WP_331845748.1">
    <property type="nucleotide sequence ID" value="NZ_JAZHPZ010000002.1"/>
</dbReference>
<evidence type="ECO:0000259" key="6">
    <source>
        <dbReference type="Pfam" id="PF14464"/>
    </source>
</evidence>
<keyword evidence="4" id="KW-0862">Zinc</keyword>
<dbReference type="Pfam" id="PF14464">
    <property type="entry name" value="Prok-JAB"/>
    <property type="match status" value="1"/>
</dbReference>
<evidence type="ECO:0000256" key="2">
    <source>
        <dbReference type="ARBA" id="ARBA00022723"/>
    </source>
</evidence>
<reference evidence="7 8" key="1">
    <citation type="submission" date="2024-02" db="EMBL/GenBank/DDBJ databases">
        <title>A nitrogen-fixing paenibacillus bacterium.</title>
        <authorList>
            <person name="Zhang W.L."/>
            <person name="Chen S.F."/>
        </authorList>
    </citation>
    <scope>NUCLEOTIDE SEQUENCE [LARGE SCALE GENOMIC DNA]</scope>
    <source>
        <strain evidence="7 8">M1</strain>
    </source>
</reference>
<keyword evidence="3" id="KW-0378">Hydrolase</keyword>
<dbReference type="InterPro" id="IPR028090">
    <property type="entry name" value="JAB_dom_prok"/>
</dbReference>
<dbReference type="EMBL" id="JAZHPZ010000002">
    <property type="protein sequence ID" value="MEF2965519.1"/>
    <property type="molecule type" value="Genomic_DNA"/>
</dbReference>
<evidence type="ECO:0000256" key="5">
    <source>
        <dbReference type="ARBA" id="ARBA00023049"/>
    </source>
</evidence>